<evidence type="ECO:0000256" key="2">
    <source>
        <dbReference type="ARBA" id="ARBA00009142"/>
    </source>
</evidence>
<dbReference type="InterPro" id="IPR052017">
    <property type="entry name" value="TSUP"/>
</dbReference>
<evidence type="ECO:0000256" key="3">
    <source>
        <dbReference type="ARBA" id="ARBA00022448"/>
    </source>
</evidence>
<evidence type="ECO:0000313" key="9">
    <source>
        <dbReference type="EMBL" id="SNB69090.1"/>
    </source>
</evidence>
<evidence type="ECO:0000256" key="8">
    <source>
        <dbReference type="RuleBase" id="RU363041"/>
    </source>
</evidence>
<dbReference type="Proteomes" id="UP000198418">
    <property type="component" value="Unassembled WGS sequence"/>
</dbReference>
<evidence type="ECO:0000256" key="1">
    <source>
        <dbReference type="ARBA" id="ARBA00004651"/>
    </source>
</evidence>
<comment type="similarity">
    <text evidence="2 8">Belongs to the 4-toluene sulfonate uptake permease (TSUP) (TC 2.A.102) family.</text>
</comment>
<evidence type="ECO:0000256" key="5">
    <source>
        <dbReference type="ARBA" id="ARBA00022692"/>
    </source>
</evidence>
<evidence type="ECO:0000256" key="6">
    <source>
        <dbReference type="ARBA" id="ARBA00022989"/>
    </source>
</evidence>
<gene>
    <name evidence="9" type="ORF">SAMN06265338_103160</name>
</gene>
<dbReference type="AlphaFoldDB" id="A0A212RAA2"/>
<protein>
    <recommendedName>
        <fullName evidence="8">Probable membrane transporter protein</fullName>
    </recommendedName>
</protein>
<keyword evidence="3" id="KW-0813">Transport</keyword>
<feature type="transmembrane region" description="Helical" evidence="8">
    <location>
        <begin position="78"/>
        <end position="94"/>
    </location>
</feature>
<dbReference type="OrthoDB" id="9807082at2"/>
<dbReference type="PANTHER" id="PTHR30269">
    <property type="entry name" value="TRANSMEMBRANE PROTEIN YFCA"/>
    <property type="match status" value="1"/>
</dbReference>
<dbReference type="InterPro" id="IPR002781">
    <property type="entry name" value="TM_pro_TauE-like"/>
</dbReference>
<dbReference type="PANTHER" id="PTHR30269:SF0">
    <property type="entry name" value="MEMBRANE TRANSPORTER PROTEIN YFCA-RELATED"/>
    <property type="match status" value="1"/>
</dbReference>
<feature type="transmembrane region" description="Helical" evidence="8">
    <location>
        <begin position="176"/>
        <end position="194"/>
    </location>
</feature>
<accession>A0A212RAA2</accession>
<evidence type="ECO:0000256" key="7">
    <source>
        <dbReference type="ARBA" id="ARBA00023136"/>
    </source>
</evidence>
<evidence type="ECO:0000313" key="10">
    <source>
        <dbReference type="Proteomes" id="UP000198418"/>
    </source>
</evidence>
<feature type="transmembrane region" description="Helical" evidence="8">
    <location>
        <begin position="141"/>
        <end position="164"/>
    </location>
</feature>
<evidence type="ECO:0000256" key="4">
    <source>
        <dbReference type="ARBA" id="ARBA00022475"/>
    </source>
</evidence>
<keyword evidence="5 8" id="KW-0812">Transmembrane</keyword>
<keyword evidence="4 8" id="KW-1003">Cell membrane</keyword>
<comment type="subcellular location">
    <subcellularLocation>
        <location evidence="1 8">Cell membrane</location>
        <topology evidence="1 8">Multi-pass membrane protein</topology>
    </subcellularLocation>
</comment>
<name>A0A212RAA2_RHOAC</name>
<dbReference type="EMBL" id="FYDG01000003">
    <property type="protein sequence ID" value="SNB69090.1"/>
    <property type="molecule type" value="Genomic_DNA"/>
</dbReference>
<reference evidence="10" key="1">
    <citation type="submission" date="2017-06" db="EMBL/GenBank/DDBJ databases">
        <authorList>
            <person name="Varghese N."/>
            <person name="Submissions S."/>
        </authorList>
    </citation>
    <scope>NUCLEOTIDE SEQUENCE [LARGE SCALE GENOMIC DNA]</scope>
    <source>
        <strain evidence="10">DSM 137</strain>
    </source>
</reference>
<organism evidence="9 10">
    <name type="scientific">Rhodoblastus acidophilus</name>
    <name type="common">Rhodopseudomonas acidophila</name>
    <dbReference type="NCBI Taxonomy" id="1074"/>
    <lineage>
        <taxon>Bacteria</taxon>
        <taxon>Pseudomonadati</taxon>
        <taxon>Pseudomonadota</taxon>
        <taxon>Alphaproteobacteria</taxon>
        <taxon>Hyphomicrobiales</taxon>
        <taxon>Rhodoblastaceae</taxon>
        <taxon>Rhodoblastus</taxon>
    </lineage>
</organism>
<keyword evidence="10" id="KW-1185">Reference proteome</keyword>
<feature type="transmembrane region" description="Helical" evidence="8">
    <location>
        <begin position="227"/>
        <end position="246"/>
    </location>
</feature>
<dbReference type="Pfam" id="PF01925">
    <property type="entry name" value="TauE"/>
    <property type="match status" value="1"/>
</dbReference>
<dbReference type="GO" id="GO:0005886">
    <property type="term" value="C:plasma membrane"/>
    <property type="evidence" value="ECO:0007669"/>
    <property type="project" value="UniProtKB-SubCell"/>
</dbReference>
<feature type="transmembrane region" description="Helical" evidence="8">
    <location>
        <begin position="200"/>
        <end position="220"/>
    </location>
</feature>
<proteinExistence type="inferred from homology"/>
<dbReference type="RefSeq" id="WP_088520279.1">
    <property type="nucleotide sequence ID" value="NZ_FYDG01000003.1"/>
</dbReference>
<keyword evidence="6 8" id="KW-1133">Transmembrane helix</keyword>
<feature type="transmembrane region" description="Helical" evidence="8">
    <location>
        <begin position="101"/>
        <end position="121"/>
    </location>
</feature>
<sequence length="249" mass="26128">MSLLLIFLAGLAAGFINALAGGGSFLTFPSLIAAGLSPIAANATSTLALFPAQVATTFAYRKTLRQSLDDPRIDGHKLAWISLVGGLFGAILLLSTSEQVFAKLVPFLLLGATLVFAFGMFMPKQTDKPLLGAAGVLTAQVFVAIYGGYFGGGIGILMLAALTLYGLRDILLMNSLKMALATLMNLTATGVFLFSGKIYWLEAVVMAAGSIAGGFLGAHAGSRIKPLYVRLFVICIGLVLSLHFYLKTL</sequence>
<keyword evidence="7 8" id="KW-0472">Membrane</keyword>